<keyword evidence="2" id="KW-1185">Reference proteome</keyword>
<sequence length="95" mass="10380">MGDQPLGVAGMLLQVGVKTVTRSFSDVCHLLQSATPGDQRSRWPRHQMRKRHLQGVGEMEQLESCDPPVSGLYAHDSRPIQAYLRGQIALAQAGG</sequence>
<protein>
    <recommendedName>
        <fullName evidence="3">Transposase</fullName>
    </recommendedName>
</protein>
<dbReference type="EMBL" id="BAAAPF010000025">
    <property type="protein sequence ID" value="GAA2114961.1"/>
    <property type="molecule type" value="Genomic_DNA"/>
</dbReference>
<evidence type="ECO:0008006" key="3">
    <source>
        <dbReference type="Google" id="ProtNLM"/>
    </source>
</evidence>
<reference evidence="1 2" key="1">
    <citation type="journal article" date="2019" name="Int. J. Syst. Evol. Microbiol.">
        <title>The Global Catalogue of Microorganisms (GCM) 10K type strain sequencing project: providing services to taxonomists for standard genome sequencing and annotation.</title>
        <authorList>
            <consortium name="The Broad Institute Genomics Platform"/>
            <consortium name="The Broad Institute Genome Sequencing Center for Infectious Disease"/>
            <person name="Wu L."/>
            <person name="Ma J."/>
        </authorList>
    </citation>
    <scope>NUCLEOTIDE SEQUENCE [LARGE SCALE GENOMIC DNA]</scope>
    <source>
        <strain evidence="1 2">JCM 15481</strain>
    </source>
</reference>
<proteinExistence type="predicted"/>
<evidence type="ECO:0000313" key="2">
    <source>
        <dbReference type="Proteomes" id="UP001500443"/>
    </source>
</evidence>
<evidence type="ECO:0000313" key="1">
    <source>
        <dbReference type="EMBL" id="GAA2114961.1"/>
    </source>
</evidence>
<gene>
    <name evidence="1" type="ORF">GCM10009802_14710</name>
</gene>
<comment type="caution">
    <text evidence="1">The sequence shown here is derived from an EMBL/GenBank/DDBJ whole genome shotgun (WGS) entry which is preliminary data.</text>
</comment>
<dbReference type="Proteomes" id="UP001500443">
    <property type="component" value="Unassembled WGS sequence"/>
</dbReference>
<organism evidence="1 2">
    <name type="scientific">Streptomyces synnematoformans</name>
    <dbReference type="NCBI Taxonomy" id="415721"/>
    <lineage>
        <taxon>Bacteria</taxon>
        <taxon>Bacillati</taxon>
        <taxon>Actinomycetota</taxon>
        <taxon>Actinomycetes</taxon>
        <taxon>Kitasatosporales</taxon>
        <taxon>Streptomycetaceae</taxon>
        <taxon>Streptomyces</taxon>
    </lineage>
</organism>
<accession>A0ABN2XRH6</accession>
<name>A0ABN2XRH6_9ACTN</name>